<gene>
    <name evidence="2" type="ORF">J0S82_013546</name>
</gene>
<feature type="region of interest" description="Disordered" evidence="1">
    <location>
        <begin position="154"/>
        <end position="173"/>
    </location>
</feature>
<dbReference type="Proteomes" id="UP000700334">
    <property type="component" value="Unassembled WGS sequence"/>
</dbReference>
<accession>A0A8J6DP94</accession>
<comment type="caution">
    <text evidence="2">The sequence shown here is derived from an EMBL/GenBank/DDBJ whole genome shotgun (WGS) entry which is preliminary data.</text>
</comment>
<sequence>MHAAKARQQRSQGCGRREGPRAVVPSLDKGSQAWASGLGGAPTPPRQHVCSVIAFVLDRFGACRVPREWQFPAGEAGTCPSRLAGEASARGPSAKGRQGVTGRTARSCRRPVPGMGWRPSAVLLTPAPRPALCPRNLLVEDDDDFSTISDDVGRERQKQLTLERKRSLSPTAKKRSVCKAVTFSLVQRQLPGPEDQKLLFPSTWAASDSTVAGRLPAGTAAGPARGTTPVGSGPAGLEEAHVRPDSPARQAPPPRRRAGLRVSGGPDAQAPGAGSAGPPTTPSAQTPDVAVSCSAGQAAADSL</sequence>
<keyword evidence="3" id="KW-1185">Reference proteome</keyword>
<protein>
    <submittedName>
        <fullName evidence="2">Uncharacterized protein</fullName>
    </submittedName>
</protein>
<dbReference type="AlphaFoldDB" id="A0A8J6DP94"/>
<organism evidence="2 3">
    <name type="scientific">Galemys pyrenaicus</name>
    <name type="common">Iberian desman</name>
    <name type="synonym">Pyrenean desman</name>
    <dbReference type="NCBI Taxonomy" id="202257"/>
    <lineage>
        <taxon>Eukaryota</taxon>
        <taxon>Metazoa</taxon>
        <taxon>Chordata</taxon>
        <taxon>Craniata</taxon>
        <taxon>Vertebrata</taxon>
        <taxon>Euteleostomi</taxon>
        <taxon>Mammalia</taxon>
        <taxon>Eutheria</taxon>
        <taxon>Laurasiatheria</taxon>
        <taxon>Eulipotyphla</taxon>
        <taxon>Talpidae</taxon>
        <taxon>Galemys</taxon>
    </lineage>
</organism>
<name>A0A8J6DP94_GALPY</name>
<proteinExistence type="predicted"/>
<feature type="region of interest" description="Disordered" evidence="1">
    <location>
        <begin position="82"/>
        <end position="112"/>
    </location>
</feature>
<feature type="region of interest" description="Disordered" evidence="1">
    <location>
        <begin position="1"/>
        <end position="28"/>
    </location>
</feature>
<dbReference type="EMBL" id="JAGFMF010011706">
    <property type="protein sequence ID" value="KAG8515571.1"/>
    <property type="molecule type" value="Genomic_DNA"/>
</dbReference>
<evidence type="ECO:0000256" key="1">
    <source>
        <dbReference type="SAM" id="MobiDB-lite"/>
    </source>
</evidence>
<evidence type="ECO:0000313" key="3">
    <source>
        <dbReference type="Proteomes" id="UP000700334"/>
    </source>
</evidence>
<reference evidence="2" key="1">
    <citation type="journal article" date="2021" name="Evol. Appl.">
        <title>The genome of the Pyrenean desman and the effects of bottlenecks and inbreeding on the genomic landscape of an endangered species.</title>
        <authorList>
            <person name="Escoda L."/>
            <person name="Castresana J."/>
        </authorList>
    </citation>
    <scope>NUCLEOTIDE SEQUENCE</scope>
    <source>
        <strain evidence="2">IBE-C5619</strain>
    </source>
</reference>
<feature type="region of interest" description="Disordered" evidence="1">
    <location>
        <begin position="214"/>
        <end position="303"/>
    </location>
</feature>
<feature type="compositionally biased region" description="Low complexity" evidence="1">
    <location>
        <begin position="214"/>
        <end position="231"/>
    </location>
</feature>
<feature type="compositionally biased region" description="Basic and acidic residues" evidence="1">
    <location>
        <begin position="154"/>
        <end position="166"/>
    </location>
</feature>
<feature type="compositionally biased region" description="Low complexity" evidence="1">
    <location>
        <begin position="263"/>
        <end position="284"/>
    </location>
</feature>
<evidence type="ECO:0000313" key="2">
    <source>
        <dbReference type="EMBL" id="KAG8515571.1"/>
    </source>
</evidence>